<accession>A0A1I1HU67</accession>
<feature type="compositionally biased region" description="Basic and acidic residues" evidence="1">
    <location>
        <begin position="66"/>
        <end position="96"/>
    </location>
</feature>
<keyword evidence="2" id="KW-0732">Signal</keyword>
<feature type="compositionally biased region" description="Polar residues" evidence="1">
    <location>
        <begin position="28"/>
        <end position="40"/>
    </location>
</feature>
<protein>
    <submittedName>
        <fullName evidence="3">Uncharacterized protein</fullName>
    </submittedName>
</protein>
<evidence type="ECO:0000256" key="1">
    <source>
        <dbReference type="SAM" id="MobiDB-lite"/>
    </source>
</evidence>
<reference evidence="3 4" key="1">
    <citation type="submission" date="2016-10" db="EMBL/GenBank/DDBJ databases">
        <authorList>
            <person name="de Groot N.N."/>
        </authorList>
    </citation>
    <scope>NUCLEOTIDE SEQUENCE [LARGE SCALE GENOMIC DNA]</scope>
    <source>
        <strain evidence="3 4">DSM 18438</strain>
    </source>
</reference>
<dbReference type="RefSeq" id="WP_091962912.1">
    <property type="nucleotide sequence ID" value="NZ_FOLH01000004.1"/>
</dbReference>
<gene>
    <name evidence="3" type="ORF">SAMN05660443_2025</name>
</gene>
<feature type="compositionally biased region" description="Low complexity" evidence="1">
    <location>
        <begin position="97"/>
        <end position="108"/>
    </location>
</feature>
<organism evidence="3 4">
    <name type="scientific">Marinospirillum celere</name>
    <dbReference type="NCBI Taxonomy" id="1122252"/>
    <lineage>
        <taxon>Bacteria</taxon>
        <taxon>Pseudomonadati</taxon>
        <taxon>Pseudomonadota</taxon>
        <taxon>Gammaproteobacteria</taxon>
        <taxon>Oceanospirillales</taxon>
        <taxon>Oceanospirillaceae</taxon>
        <taxon>Marinospirillum</taxon>
    </lineage>
</organism>
<dbReference type="STRING" id="1122252.SAMN05660443_2025"/>
<dbReference type="OrthoDB" id="9992264at2"/>
<proteinExistence type="predicted"/>
<keyword evidence="4" id="KW-1185">Reference proteome</keyword>
<evidence type="ECO:0000313" key="4">
    <source>
        <dbReference type="Proteomes" id="UP000199058"/>
    </source>
</evidence>
<feature type="chain" id="PRO_5011658174" evidence="2">
    <location>
        <begin position="25"/>
        <end position="120"/>
    </location>
</feature>
<feature type="compositionally biased region" description="Polar residues" evidence="1">
    <location>
        <begin position="54"/>
        <end position="65"/>
    </location>
</feature>
<evidence type="ECO:0000256" key="2">
    <source>
        <dbReference type="SAM" id="SignalP"/>
    </source>
</evidence>
<feature type="region of interest" description="Disordered" evidence="1">
    <location>
        <begin position="28"/>
        <end position="120"/>
    </location>
</feature>
<evidence type="ECO:0000313" key="3">
    <source>
        <dbReference type="EMBL" id="SFC27446.1"/>
    </source>
</evidence>
<sequence>MKRYSLLLALLLAFGLFTSQAAFADQNDSMTTVDESSQPENLALPDTAAPEGQENAQQGLDTANQARERGREFGQERAEEARSRGQEARERGKEARQQGQEARQRGQGPSDRSGRDRNPR</sequence>
<dbReference type="Proteomes" id="UP000199058">
    <property type="component" value="Unassembled WGS sequence"/>
</dbReference>
<dbReference type="AlphaFoldDB" id="A0A1I1HU67"/>
<dbReference type="EMBL" id="FOLH01000004">
    <property type="protein sequence ID" value="SFC27446.1"/>
    <property type="molecule type" value="Genomic_DNA"/>
</dbReference>
<name>A0A1I1HU67_9GAMM</name>
<feature type="signal peptide" evidence="2">
    <location>
        <begin position="1"/>
        <end position="24"/>
    </location>
</feature>